<evidence type="ECO:0000259" key="3">
    <source>
        <dbReference type="Pfam" id="PF04909"/>
    </source>
</evidence>
<dbReference type="GO" id="GO:0016787">
    <property type="term" value="F:hydrolase activity"/>
    <property type="evidence" value="ECO:0007669"/>
    <property type="project" value="UniProtKB-KW"/>
</dbReference>
<dbReference type="RefSeq" id="WP_186739790.1">
    <property type="nucleotide sequence ID" value="NZ_CP060394.1"/>
</dbReference>
<dbReference type="Proteomes" id="UP000515312">
    <property type="component" value="Chromosome"/>
</dbReference>
<dbReference type="KEGG" id="adin:H7849_13155"/>
<keyword evidence="2" id="KW-0732">Signal</keyword>
<dbReference type="InterPro" id="IPR032466">
    <property type="entry name" value="Metal_Hydrolase"/>
</dbReference>
<dbReference type="PANTHER" id="PTHR21240:SF28">
    <property type="entry name" value="ISO-OROTATE DECARBOXYLASE (EUROFUNG)"/>
    <property type="match status" value="1"/>
</dbReference>
<dbReference type="SUPFAM" id="SSF51556">
    <property type="entry name" value="Metallo-dependent hydrolases"/>
    <property type="match status" value="1"/>
</dbReference>
<organism evidence="4 5">
    <name type="scientific">Alloacidobacterium dinghuense</name>
    <dbReference type="NCBI Taxonomy" id="2763107"/>
    <lineage>
        <taxon>Bacteria</taxon>
        <taxon>Pseudomonadati</taxon>
        <taxon>Acidobacteriota</taxon>
        <taxon>Terriglobia</taxon>
        <taxon>Terriglobales</taxon>
        <taxon>Acidobacteriaceae</taxon>
        <taxon>Alloacidobacterium</taxon>
    </lineage>
</organism>
<dbReference type="InterPro" id="IPR006680">
    <property type="entry name" value="Amidohydro-rel"/>
</dbReference>
<gene>
    <name evidence="4" type="ORF">H7849_13155</name>
</gene>
<dbReference type="Gene3D" id="3.20.20.140">
    <property type="entry name" value="Metal-dependent hydrolases"/>
    <property type="match status" value="1"/>
</dbReference>
<accession>A0A7G8BC73</accession>
<evidence type="ECO:0000256" key="1">
    <source>
        <dbReference type="ARBA" id="ARBA00023239"/>
    </source>
</evidence>
<evidence type="ECO:0000313" key="5">
    <source>
        <dbReference type="Proteomes" id="UP000515312"/>
    </source>
</evidence>
<dbReference type="AlphaFoldDB" id="A0A7G8BC73"/>
<feature type="domain" description="Amidohydrolase-related" evidence="3">
    <location>
        <begin position="131"/>
        <end position="366"/>
    </location>
</feature>
<dbReference type="GO" id="GO:0016831">
    <property type="term" value="F:carboxy-lyase activity"/>
    <property type="evidence" value="ECO:0007669"/>
    <property type="project" value="InterPro"/>
</dbReference>
<reference evidence="4 5" key="1">
    <citation type="submission" date="2020-08" db="EMBL/GenBank/DDBJ databases">
        <title>Edaphobacter telluris sp. nov. and Acidobacterium dinghuensis sp. nov., two acidobacteria isolated from forest soil.</title>
        <authorList>
            <person name="Fu J."/>
            <person name="Qiu L."/>
        </authorList>
    </citation>
    <scope>NUCLEOTIDE SEQUENCE [LARGE SCALE GENOMIC DNA]</scope>
    <source>
        <strain evidence="4">4Y35</strain>
    </source>
</reference>
<proteinExistence type="predicted"/>
<dbReference type="GO" id="GO:0019748">
    <property type="term" value="P:secondary metabolic process"/>
    <property type="evidence" value="ECO:0007669"/>
    <property type="project" value="TreeGrafter"/>
</dbReference>
<keyword evidence="4" id="KW-0378">Hydrolase</keyword>
<feature type="chain" id="PRO_5028974820" evidence="2">
    <location>
        <begin position="30"/>
        <end position="377"/>
    </location>
</feature>
<dbReference type="Pfam" id="PF04909">
    <property type="entry name" value="Amidohydro_2"/>
    <property type="match status" value="1"/>
</dbReference>
<keyword evidence="1" id="KW-0456">Lyase</keyword>
<dbReference type="PROSITE" id="PS51257">
    <property type="entry name" value="PROKAR_LIPOPROTEIN"/>
    <property type="match status" value="1"/>
</dbReference>
<dbReference type="EMBL" id="CP060394">
    <property type="protein sequence ID" value="QNI30143.1"/>
    <property type="molecule type" value="Genomic_DNA"/>
</dbReference>
<dbReference type="InterPro" id="IPR032465">
    <property type="entry name" value="ACMSD"/>
</dbReference>
<feature type="signal peptide" evidence="2">
    <location>
        <begin position="1"/>
        <end position="29"/>
    </location>
</feature>
<sequence length="377" mass="42645">MKWQLAWTFLLIYAAAAVCGCRATLPAQGTSSSAIEAPVTGPFAVQELQQFTALDPIDTHTHVYQNAPELIALLERLNLHILDIVVARDPDQKSLDVERRQVSDFVNNSHGHATMCTTFDPFLYREPSFKKTAIAEIDGDFNHGAAAVKIWKNIGEQVKDPKGNYLMPDDPVFEPIYKEISDRDKTLIAHVADPNTIWEPPTPKAADYEYYMHHPEWYMYKKANAPSKAAILVARDHVLEMNPKLRVVGAHLGSMEADFKQLADHLDRYPNFAVDIAARMPYVVMLPRADAIAFIEKYQDRLIYATDHSLAAEAKAQDAVKQWESSYAFDWRFLATSDLLQYRDHQVQGLALPPAVLHKLYHDNALHWIPGVITAQR</sequence>
<evidence type="ECO:0000256" key="2">
    <source>
        <dbReference type="SAM" id="SignalP"/>
    </source>
</evidence>
<dbReference type="GO" id="GO:0005737">
    <property type="term" value="C:cytoplasm"/>
    <property type="evidence" value="ECO:0007669"/>
    <property type="project" value="TreeGrafter"/>
</dbReference>
<evidence type="ECO:0000313" key="4">
    <source>
        <dbReference type="EMBL" id="QNI30143.1"/>
    </source>
</evidence>
<keyword evidence="5" id="KW-1185">Reference proteome</keyword>
<name>A0A7G8BC73_9BACT</name>
<protein>
    <submittedName>
        <fullName evidence="4">Amidohydrolase family protein</fullName>
    </submittedName>
</protein>
<dbReference type="PANTHER" id="PTHR21240">
    <property type="entry name" value="2-AMINO-3-CARBOXYLMUCONATE-6-SEMIALDEHYDE DECARBOXYLASE"/>
    <property type="match status" value="1"/>
</dbReference>